<dbReference type="InterPro" id="IPR049453">
    <property type="entry name" value="Memb_transporter_dom"/>
</dbReference>
<reference evidence="8 9" key="1">
    <citation type="submission" date="2011-01" db="EMBL/GenBank/DDBJ databases">
        <title>Complete sequence of chromosome of Streptomyces flavogriseus ATCC 33331.</title>
        <authorList>
            <consortium name="US DOE Joint Genome Institute"/>
            <person name="Lucas S."/>
            <person name="Copeland A."/>
            <person name="Lapidus A."/>
            <person name="Cheng J.-F."/>
            <person name="Goodwin L."/>
            <person name="Pitluck S."/>
            <person name="Davenport K."/>
            <person name="Detter J.C."/>
            <person name="Han C."/>
            <person name="Tapia R."/>
            <person name="Land M."/>
            <person name="Hauser L."/>
            <person name="Kyrpides N."/>
            <person name="Ivanova N."/>
            <person name="Ovchinnikova G."/>
            <person name="Pagani I."/>
            <person name="Brumm P."/>
            <person name="Mead D."/>
            <person name="Woyke T."/>
        </authorList>
    </citation>
    <scope>NUCLEOTIDE SEQUENCE [LARGE SCALE GENOMIC DNA]</scope>
    <source>
        <strain evidence="9">ATCC 33331 / IAF-45CD</strain>
    </source>
</reference>
<dbReference type="Pfam" id="PF13515">
    <property type="entry name" value="FUSC_2"/>
    <property type="match status" value="1"/>
</dbReference>
<dbReference type="AlphaFoldDB" id="A0A8D4BDZ0"/>
<gene>
    <name evidence="8" type="ordered locus">Sfla_0953</name>
</gene>
<evidence type="ECO:0000256" key="6">
    <source>
        <dbReference type="SAM" id="Phobius"/>
    </source>
</evidence>
<dbReference type="KEGG" id="sfa:Sfla_0953"/>
<evidence type="ECO:0000256" key="1">
    <source>
        <dbReference type="ARBA" id="ARBA00004141"/>
    </source>
</evidence>
<evidence type="ECO:0000256" key="3">
    <source>
        <dbReference type="ARBA" id="ARBA00022989"/>
    </source>
</evidence>
<feature type="transmembrane region" description="Helical" evidence="6">
    <location>
        <begin position="97"/>
        <end position="114"/>
    </location>
</feature>
<accession>A0A8D4BDZ0</accession>
<proteinExistence type="predicted"/>
<evidence type="ECO:0000256" key="4">
    <source>
        <dbReference type="ARBA" id="ARBA00023136"/>
    </source>
</evidence>
<feature type="compositionally biased region" description="Basic residues" evidence="5">
    <location>
        <begin position="256"/>
        <end position="265"/>
    </location>
</feature>
<sequence>MRQTKGSAVPKLMGKIRRQTGYEFAAVRRSTGRALRHSGPERATAVQALKAAGAAMAAWALAAFWIESPMALMAPWTALVLVDTTVYRSLRACVQQMVIISVGAVWASAAMYLTRGSTLPAMAVSLPPLMLIAGYRRLGAQGVYGATTALFVIAYGSYQPGQIGHRLLETLIGAVIGLSVNAFVLPPVRLNDVCANLHSLAMECAGLLRAIADGLEEPWGPSQAEAWEDRATRLHRGVRAVSEARHKTVESVRLNPGRRLRRPHRTPPPTPDTDRRWQSVVHHLTALTRTLSGVAARSHGLSAPPDRFTNDYAALTHAVSRLCQEQAEALACPGSGNAEPGHGQAAEAWRQYEQMLGRLQTQADPARTVVSGGLLVEIRQLLLSLTPSQARDVSSGPRGARPAA</sequence>
<evidence type="ECO:0000259" key="7">
    <source>
        <dbReference type="Pfam" id="PF13515"/>
    </source>
</evidence>
<keyword evidence="4 6" id="KW-0472">Membrane</keyword>
<feature type="transmembrane region" description="Helical" evidence="6">
    <location>
        <begin position="134"/>
        <end position="155"/>
    </location>
</feature>
<evidence type="ECO:0000256" key="5">
    <source>
        <dbReference type="SAM" id="MobiDB-lite"/>
    </source>
</evidence>
<feature type="domain" description="Integral membrane bound transporter" evidence="7">
    <location>
        <begin position="59"/>
        <end position="179"/>
    </location>
</feature>
<keyword evidence="2 6" id="KW-0812">Transmembrane</keyword>
<feature type="region of interest" description="Disordered" evidence="5">
    <location>
        <begin position="256"/>
        <end position="275"/>
    </location>
</feature>
<keyword evidence="3 6" id="KW-1133">Transmembrane helix</keyword>
<dbReference type="GO" id="GO:0016020">
    <property type="term" value="C:membrane"/>
    <property type="evidence" value="ECO:0007669"/>
    <property type="project" value="UniProtKB-SubCell"/>
</dbReference>
<evidence type="ECO:0000256" key="2">
    <source>
        <dbReference type="ARBA" id="ARBA00022692"/>
    </source>
</evidence>
<feature type="transmembrane region" description="Helical" evidence="6">
    <location>
        <begin position="167"/>
        <end position="185"/>
    </location>
</feature>
<dbReference type="Proteomes" id="UP000002066">
    <property type="component" value="Chromosome"/>
</dbReference>
<comment type="subcellular location">
    <subcellularLocation>
        <location evidence="1">Membrane</location>
        <topology evidence="1">Multi-pass membrane protein</topology>
    </subcellularLocation>
</comment>
<protein>
    <submittedName>
        <fullName evidence="8">Integral membrane protein</fullName>
    </submittedName>
</protein>
<name>A0A8D4BDZ0_STRFA</name>
<organism evidence="8 9">
    <name type="scientific">Streptomyces pratensis (strain ATCC 33331 / IAF-45CD)</name>
    <dbReference type="NCBI Taxonomy" id="591167"/>
    <lineage>
        <taxon>Bacteria</taxon>
        <taxon>Bacillati</taxon>
        <taxon>Actinomycetota</taxon>
        <taxon>Actinomycetes</taxon>
        <taxon>Kitasatosporales</taxon>
        <taxon>Streptomycetaceae</taxon>
        <taxon>Streptomyces</taxon>
    </lineage>
</organism>
<evidence type="ECO:0000313" key="9">
    <source>
        <dbReference type="Proteomes" id="UP000002066"/>
    </source>
</evidence>
<evidence type="ECO:0000313" key="8">
    <source>
        <dbReference type="EMBL" id="ADW02409.1"/>
    </source>
</evidence>
<dbReference type="EMBL" id="CP002475">
    <property type="protein sequence ID" value="ADW02409.1"/>
    <property type="molecule type" value="Genomic_DNA"/>
</dbReference>